<organism evidence="4 5">
    <name type="scientific">Plastoroseomonas hellenica</name>
    <dbReference type="NCBI Taxonomy" id="2687306"/>
    <lineage>
        <taxon>Bacteria</taxon>
        <taxon>Pseudomonadati</taxon>
        <taxon>Pseudomonadota</taxon>
        <taxon>Alphaproteobacteria</taxon>
        <taxon>Acetobacterales</taxon>
        <taxon>Acetobacteraceae</taxon>
        <taxon>Plastoroseomonas</taxon>
    </lineage>
</organism>
<reference evidence="5" key="1">
    <citation type="journal article" date="2021" name="Syst. Appl. Microbiol.">
        <title>Roseomonas hellenica sp. nov., isolated from roots of wild-growing Alkanna tinctoria.</title>
        <authorList>
            <person name="Rat A."/>
            <person name="Naranjo H.D."/>
            <person name="Lebbe L."/>
            <person name="Cnockaert M."/>
            <person name="Krigas N."/>
            <person name="Grigoriadou K."/>
            <person name="Maloupa E."/>
            <person name="Willems A."/>
        </authorList>
    </citation>
    <scope>NUCLEOTIDE SEQUENCE [LARGE SCALE GENOMIC DNA]</scope>
    <source>
        <strain evidence="5">LMG 31523</strain>
    </source>
</reference>
<proteinExistence type="inferred from homology"/>
<dbReference type="CDD" id="cd00614">
    <property type="entry name" value="CGS_like"/>
    <property type="match status" value="1"/>
</dbReference>
<dbReference type="Proteomes" id="UP001196870">
    <property type="component" value="Unassembled WGS sequence"/>
</dbReference>
<dbReference type="PANTHER" id="PTHR11808">
    <property type="entry name" value="TRANS-SULFURATION ENZYME FAMILY MEMBER"/>
    <property type="match status" value="1"/>
</dbReference>
<evidence type="ECO:0000256" key="2">
    <source>
        <dbReference type="ARBA" id="ARBA00022898"/>
    </source>
</evidence>
<keyword evidence="4" id="KW-0808">Transferase</keyword>
<sequence length="409" mass="43343">MPHTASGATEADHRHAGRQFGFATRAIHHAYDPADHHGAVAPPVYFTSTYAFGSVAENDEAAARGGVLYAREYNPTTAILEARLANLEGAEACLVVSTGMAAIGTLMLSLLSQGDEVVVHRTLYANTVALTETGLPRFGIKVIPVDLADPANLDRVATGRTKLVYFETPVNPLSAVLDIAAIANRAHALGIPVAVDSTFASPALQRPIEHGADLVVHSLTKYISGHGDVLGGAVLGRAGTIARLHDHGLRYLTGATMSPMTAALVLRGLKTLPLRMERHGRNALAIATMLEAHPAVRWVSYPQLASHRDHAIAVRQMSAGSGMLALGLHAGFDGARRFMDRLSLFGRAVSLGDAESLIMHPASLNRARRAIRPEAHLAEGVGDDLIRLSVGLEDAGDLIEDLRQALASL</sequence>
<protein>
    <submittedName>
        <fullName evidence="4">PLP-dependent transferase</fullName>
    </submittedName>
</protein>
<evidence type="ECO:0000256" key="3">
    <source>
        <dbReference type="RuleBase" id="RU362118"/>
    </source>
</evidence>
<dbReference type="Gene3D" id="3.90.1150.10">
    <property type="entry name" value="Aspartate Aminotransferase, domain 1"/>
    <property type="match status" value="1"/>
</dbReference>
<dbReference type="InterPro" id="IPR015421">
    <property type="entry name" value="PyrdxlP-dep_Trfase_major"/>
</dbReference>
<accession>A0ABS5EZ26</accession>
<name>A0ABS5EZ26_9PROT</name>
<comment type="caution">
    <text evidence="4">The sequence shown here is derived from an EMBL/GenBank/DDBJ whole genome shotgun (WGS) entry which is preliminary data.</text>
</comment>
<evidence type="ECO:0000256" key="1">
    <source>
        <dbReference type="ARBA" id="ARBA00001933"/>
    </source>
</evidence>
<dbReference type="PROSITE" id="PS00868">
    <property type="entry name" value="CYS_MET_METAB_PP"/>
    <property type="match status" value="1"/>
</dbReference>
<dbReference type="EMBL" id="JAAGBB010000015">
    <property type="protein sequence ID" value="MBR0665483.1"/>
    <property type="molecule type" value="Genomic_DNA"/>
</dbReference>
<dbReference type="InterPro" id="IPR054542">
    <property type="entry name" value="Cys_met_metab_PP"/>
</dbReference>
<gene>
    <name evidence="4" type="ORF">GXW71_14065</name>
</gene>
<dbReference type="PIRSF" id="PIRSF001434">
    <property type="entry name" value="CGS"/>
    <property type="match status" value="1"/>
</dbReference>
<comment type="cofactor">
    <cofactor evidence="1 3">
        <name>pyridoxal 5'-phosphate</name>
        <dbReference type="ChEBI" id="CHEBI:597326"/>
    </cofactor>
</comment>
<dbReference type="GO" id="GO:0016740">
    <property type="term" value="F:transferase activity"/>
    <property type="evidence" value="ECO:0007669"/>
    <property type="project" value="UniProtKB-KW"/>
</dbReference>
<keyword evidence="5" id="KW-1185">Reference proteome</keyword>
<evidence type="ECO:0000313" key="4">
    <source>
        <dbReference type="EMBL" id="MBR0665483.1"/>
    </source>
</evidence>
<dbReference type="Pfam" id="PF01053">
    <property type="entry name" value="Cys_Met_Meta_PP"/>
    <property type="match status" value="1"/>
</dbReference>
<keyword evidence="2 3" id="KW-0663">Pyridoxal phosphate</keyword>
<dbReference type="InterPro" id="IPR015424">
    <property type="entry name" value="PyrdxlP-dep_Trfase"/>
</dbReference>
<dbReference type="Gene3D" id="3.40.640.10">
    <property type="entry name" value="Type I PLP-dependent aspartate aminotransferase-like (Major domain)"/>
    <property type="match status" value="1"/>
</dbReference>
<dbReference type="SUPFAM" id="SSF53383">
    <property type="entry name" value="PLP-dependent transferases"/>
    <property type="match status" value="1"/>
</dbReference>
<evidence type="ECO:0000313" key="5">
    <source>
        <dbReference type="Proteomes" id="UP001196870"/>
    </source>
</evidence>
<comment type="similarity">
    <text evidence="3">Belongs to the trans-sulfuration enzymes family.</text>
</comment>
<dbReference type="InterPro" id="IPR015422">
    <property type="entry name" value="PyrdxlP-dep_Trfase_small"/>
</dbReference>
<dbReference type="InterPro" id="IPR000277">
    <property type="entry name" value="Cys/Met-Metab_PyrdxlP-dep_enz"/>
</dbReference>
<dbReference type="PANTHER" id="PTHR11808:SF80">
    <property type="entry name" value="CYSTATHIONINE GAMMA-LYASE"/>
    <property type="match status" value="1"/>
</dbReference>